<reference evidence="8" key="1">
    <citation type="submission" date="2022-01" db="UniProtKB">
        <authorList>
            <consortium name="EnsemblMetazoa"/>
        </authorList>
    </citation>
    <scope>IDENTIFICATION</scope>
</reference>
<feature type="signal peptide" evidence="7">
    <location>
        <begin position="1"/>
        <end position="16"/>
    </location>
</feature>
<keyword evidence="2 7" id="KW-0121">Carboxypeptidase</keyword>
<dbReference type="OrthoDB" id="443318at2759"/>
<protein>
    <recommendedName>
        <fullName evidence="7">Carboxypeptidase</fullName>
        <ecNumber evidence="7">3.4.16.-</ecNumber>
    </recommendedName>
</protein>
<dbReference type="InterPro" id="IPR001563">
    <property type="entry name" value="Peptidase_S10"/>
</dbReference>
<dbReference type="InterPro" id="IPR018202">
    <property type="entry name" value="Ser_caboxypep_ser_AS"/>
</dbReference>
<comment type="similarity">
    <text evidence="1 7">Belongs to the peptidase S10 family.</text>
</comment>
<evidence type="ECO:0000256" key="7">
    <source>
        <dbReference type="RuleBase" id="RU361156"/>
    </source>
</evidence>
<keyword evidence="4 7" id="KW-0732">Signal</keyword>
<evidence type="ECO:0000313" key="8">
    <source>
        <dbReference type="EnsemblMetazoa" id="XP_014252789.1"/>
    </source>
</evidence>
<dbReference type="Gene3D" id="3.40.50.1820">
    <property type="entry name" value="alpha/beta hydrolase"/>
    <property type="match status" value="1"/>
</dbReference>
<evidence type="ECO:0000256" key="4">
    <source>
        <dbReference type="ARBA" id="ARBA00022729"/>
    </source>
</evidence>
<evidence type="ECO:0000256" key="6">
    <source>
        <dbReference type="ARBA" id="ARBA00023180"/>
    </source>
</evidence>
<dbReference type="Proteomes" id="UP000494040">
    <property type="component" value="Unassembled WGS sequence"/>
</dbReference>
<dbReference type="AlphaFoldDB" id="A0A8I6RW82"/>
<dbReference type="PANTHER" id="PTHR11802">
    <property type="entry name" value="SERINE PROTEASE FAMILY S10 SERINE CARBOXYPEPTIDASE"/>
    <property type="match status" value="1"/>
</dbReference>
<evidence type="ECO:0000256" key="5">
    <source>
        <dbReference type="ARBA" id="ARBA00022801"/>
    </source>
</evidence>
<dbReference type="GO" id="GO:0006508">
    <property type="term" value="P:proteolysis"/>
    <property type="evidence" value="ECO:0007669"/>
    <property type="project" value="UniProtKB-KW"/>
</dbReference>
<dbReference type="FunFam" id="3.40.50.1820:FF:000096">
    <property type="entry name" value="Carboxypeptidase vitellogenic-like"/>
    <property type="match status" value="1"/>
</dbReference>
<keyword evidence="9" id="KW-1185">Reference proteome</keyword>
<organism evidence="8 9">
    <name type="scientific">Cimex lectularius</name>
    <name type="common">Bed bug</name>
    <name type="synonym">Acanthia lectularia</name>
    <dbReference type="NCBI Taxonomy" id="79782"/>
    <lineage>
        <taxon>Eukaryota</taxon>
        <taxon>Metazoa</taxon>
        <taxon>Ecdysozoa</taxon>
        <taxon>Arthropoda</taxon>
        <taxon>Hexapoda</taxon>
        <taxon>Insecta</taxon>
        <taxon>Pterygota</taxon>
        <taxon>Neoptera</taxon>
        <taxon>Paraneoptera</taxon>
        <taxon>Hemiptera</taxon>
        <taxon>Heteroptera</taxon>
        <taxon>Panheteroptera</taxon>
        <taxon>Cimicomorpha</taxon>
        <taxon>Cimicidae</taxon>
        <taxon>Cimex</taxon>
    </lineage>
</organism>
<proteinExistence type="inferred from homology"/>
<name>A0A8I6RW82_CIMLE</name>
<dbReference type="InterPro" id="IPR033124">
    <property type="entry name" value="Ser_caboxypep_his_AS"/>
</dbReference>
<dbReference type="EnsemblMetazoa" id="XM_014397303.2">
    <property type="protein sequence ID" value="XP_014252789.1"/>
    <property type="gene ID" value="LOC106668484"/>
</dbReference>
<dbReference type="PRINTS" id="PR00724">
    <property type="entry name" value="CRBOXYPTASEC"/>
</dbReference>
<evidence type="ECO:0000256" key="1">
    <source>
        <dbReference type="ARBA" id="ARBA00009431"/>
    </source>
</evidence>
<keyword evidence="3 7" id="KW-0645">Protease</keyword>
<dbReference type="Pfam" id="PF00450">
    <property type="entry name" value="Peptidase_S10"/>
    <property type="match status" value="1"/>
</dbReference>
<dbReference type="GO" id="GO:0004185">
    <property type="term" value="F:serine-type carboxypeptidase activity"/>
    <property type="evidence" value="ECO:0007669"/>
    <property type="project" value="UniProtKB-UniRule"/>
</dbReference>
<dbReference type="PROSITE" id="PS00131">
    <property type="entry name" value="CARBOXYPEPT_SER_SER"/>
    <property type="match status" value="1"/>
</dbReference>
<sequence>MKVLTFITLCIQCVLSFSPYKKIEYYQVSGQDYGEPVFLTKYLEKHDVEGAREASFVPPMVENVFSYAGYFTVNKTHNSNLFFWYFPAEDNLDRAPVVVWLQGGPGASSMYGLFTEHGPLRLINGEVKLYEHRWTKFAHMIYIDNPVGTGFSFTDKDGYSTDETMVGNNLHEAIRQFFQVFPDLKKNDFFVTGESYGGKYVPAMAYTIHEKNKLSHEKLNLKGFAIGNGLCDPINMLNYGKHLNELGLIDSPTKLKFERIQNKLREHIKKEEYVEAFETFDTLLNGDLTPYPSLFANVTGFSFYFNFLHTKDNSDADLGKFFQKDTVRKSIHVGNLTFNSGRVVEQHLVQDVMKSIKPWFEVLIEKYRVLIYNGQLDIIVAYPLTLDFLQTVNWSGSQAYKRAQRKKWYVDSELAGYYKTVKGFTEVLVRNAGHMVPSDQPVWAFDLMERFLYNKPM</sequence>
<evidence type="ECO:0000256" key="3">
    <source>
        <dbReference type="ARBA" id="ARBA00022670"/>
    </source>
</evidence>
<dbReference type="EC" id="3.4.16.-" evidence="7"/>
<dbReference type="InterPro" id="IPR029058">
    <property type="entry name" value="AB_hydrolase_fold"/>
</dbReference>
<dbReference type="KEGG" id="clec:106668484"/>
<dbReference type="SUPFAM" id="SSF53474">
    <property type="entry name" value="alpha/beta-Hydrolases"/>
    <property type="match status" value="1"/>
</dbReference>
<gene>
    <name evidence="8" type="primary">106668484</name>
</gene>
<keyword evidence="5 7" id="KW-0378">Hydrolase</keyword>
<dbReference type="OMA" id="TVGAAMH"/>
<evidence type="ECO:0000313" key="9">
    <source>
        <dbReference type="Proteomes" id="UP000494040"/>
    </source>
</evidence>
<dbReference type="PANTHER" id="PTHR11802:SF472">
    <property type="entry name" value="SERINE CARBOXYPEPTIDASE CPVL-RELATED"/>
    <property type="match status" value="1"/>
</dbReference>
<feature type="chain" id="PRO_5035339538" description="Carboxypeptidase" evidence="7">
    <location>
        <begin position="17"/>
        <end position="457"/>
    </location>
</feature>
<evidence type="ECO:0000256" key="2">
    <source>
        <dbReference type="ARBA" id="ARBA00022645"/>
    </source>
</evidence>
<dbReference type="PROSITE" id="PS00560">
    <property type="entry name" value="CARBOXYPEPT_SER_HIS"/>
    <property type="match status" value="1"/>
</dbReference>
<keyword evidence="6" id="KW-0325">Glycoprotein</keyword>
<accession>A0A8I6RW82</accession>